<proteinExistence type="predicted"/>
<dbReference type="AlphaFoldDB" id="A0A319DIT5"/>
<accession>A0A319DIT5</accession>
<keyword evidence="1" id="KW-1133">Transmembrane helix</keyword>
<sequence length="86" mass="9510">MFPYCLIIFLIPSNPSSFFAYNIHREGRSVCIFKISYSRPGHCMASAFYLVGLLASAFSSLRGLSNGLCLFSVAAWSVPACFLFLI</sequence>
<evidence type="ECO:0000313" key="2">
    <source>
        <dbReference type="EMBL" id="PYH97456.1"/>
    </source>
</evidence>
<feature type="transmembrane region" description="Helical" evidence="1">
    <location>
        <begin position="68"/>
        <end position="85"/>
    </location>
</feature>
<keyword evidence="3" id="KW-1185">Reference proteome</keyword>
<protein>
    <submittedName>
        <fullName evidence="2">Uncharacterized protein</fullName>
    </submittedName>
</protein>
<gene>
    <name evidence="2" type="ORF">BO71DRAFT_130058</name>
</gene>
<name>A0A319DIT5_9EURO</name>
<feature type="transmembrane region" description="Helical" evidence="1">
    <location>
        <begin position="44"/>
        <end position="61"/>
    </location>
</feature>
<keyword evidence="1" id="KW-0812">Transmembrane</keyword>
<dbReference type="Proteomes" id="UP000247810">
    <property type="component" value="Unassembled WGS sequence"/>
</dbReference>
<dbReference type="VEuPathDB" id="FungiDB:BO71DRAFT_130058"/>
<evidence type="ECO:0000256" key="1">
    <source>
        <dbReference type="SAM" id="Phobius"/>
    </source>
</evidence>
<organism evidence="2 3">
    <name type="scientific">Aspergillus ellipticus CBS 707.79</name>
    <dbReference type="NCBI Taxonomy" id="1448320"/>
    <lineage>
        <taxon>Eukaryota</taxon>
        <taxon>Fungi</taxon>
        <taxon>Dikarya</taxon>
        <taxon>Ascomycota</taxon>
        <taxon>Pezizomycotina</taxon>
        <taxon>Eurotiomycetes</taxon>
        <taxon>Eurotiomycetidae</taxon>
        <taxon>Eurotiales</taxon>
        <taxon>Aspergillaceae</taxon>
        <taxon>Aspergillus</taxon>
        <taxon>Aspergillus subgen. Circumdati</taxon>
    </lineage>
</organism>
<dbReference type="EMBL" id="KZ825824">
    <property type="protein sequence ID" value="PYH97456.1"/>
    <property type="molecule type" value="Genomic_DNA"/>
</dbReference>
<reference evidence="2 3" key="1">
    <citation type="submission" date="2018-02" db="EMBL/GenBank/DDBJ databases">
        <title>The genomes of Aspergillus section Nigri reveals drivers in fungal speciation.</title>
        <authorList>
            <consortium name="DOE Joint Genome Institute"/>
            <person name="Vesth T.C."/>
            <person name="Nybo J."/>
            <person name="Theobald S."/>
            <person name="Brandl J."/>
            <person name="Frisvad J.C."/>
            <person name="Nielsen K.F."/>
            <person name="Lyhne E.K."/>
            <person name="Kogle M.E."/>
            <person name="Kuo A."/>
            <person name="Riley R."/>
            <person name="Clum A."/>
            <person name="Nolan M."/>
            <person name="Lipzen A."/>
            <person name="Salamov A."/>
            <person name="Henrissat B."/>
            <person name="Wiebenga A."/>
            <person name="De vries R.P."/>
            <person name="Grigoriev I.V."/>
            <person name="Mortensen U.H."/>
            <person name="Andersen M.R."/>
            <person name="Baker S.E."/>
        </authorList>
    </citation>
    <scope>NUCLEOTIDE SEQUENCE [LARGE SCALE GENOMIC DNA]</scope>
    <source>
        <strain evidence="2 3">CBS 707.79</strain>
    </source>
</reference>
<keyword evidence="1" id="KW-0472">Membrane</keyword>
<evidence type="ECO:0000313" key="3">
    <source>
        <dbReference type="Proteomes" id="UP000247810"/>
    </source>
</evidence>